<feature type="region of interest" description="Disordered" evidence="4">
    <location>
        <begin position="959"/>
        <end position="980"/>
    </location>
</feature>
<evidence type="ECO:0000256" key="1">
    <source>
        <dbReference type="ARBA" id="ARBA00022527"/>
    </source>
</evidence>
<comment type="caution">
    <text evidence="7">The sequence shown here is derived from an EMBL/GenBank/DDBJ whole genome shotgun (WGS) entry which is preliminary data.</text>
</comment>
<sequence>MIGYDSNSTLVFNFINSTEACDDNKKRGKASSDEEQWHDENLDKESGFDWQHAHWTSLPYPGGEAHEGRWFDTEHCFLSSDHFFMVPAYDHDGGEAGFSIWDHEARIWSHVRVDRPCSCHEQEIEDATGEVKVKKDEKKLRFEYPNRFALVYQSYRAKRREGTGRDKEEALDTIVIQWKDQNERDHLTGIQLVNHQINSCHDIKIGHGILPSDITLVASPLNPNHYTHQSAPKKYKQKGDHGSRCDNTTLFLFGPQGSGWFDISIADRPRDIPFDIVYPSQLEDHKDDENGGGRIGFHTLPNLEVEHPRAVYFGGQLFIFGKNDKGVGVWSIDTSHKDGSESYIIAAQSQGGPTPGGLTCASCGDGIIVYGSCDKAEDCSTNLQAGEEGEVSGSAPVAIFRPGYGNDEDDDDDDDDDNDDDNEDDHNNGEGNNGNESGGLGTGGIIIVGSGGFGGSGGPGGSGGSGGSGGFVSGGSGRSGSGGSGRSGSGGSGRSGFGSSGGSGSGGSGRSGFGSSGGSGSEGSGGSGGSGSEGSGGSGGSGSEGSGGSGRSGSDSGGSGGSGSGGSGSGGSGSGGSGSGGSDSESSDSGGSGGSGSGGSRGSGSGGTGSGGSGSGGSDSGGSGGSGSGGSGSGGSGGSGSGGSGSGGSGGSGSGGSEVSGSGGSGGTSSGGSWTPSSGFPPGTIPNGVPGAISPNAPFPNPDAQPTGQVLVGANATATGSALPTNGGVGPGPSGAKVGDSSHANTSAILGGLFGVVALIALVSLLFILVKRKRERANAAEGAAAAGEYGAAGPDDGYLGGAGTYGPDGTIAGPTGGPEAKYPGAPGGGDTNIPGLTPLAGGMGGASGGAGSSTDGEYIIPREGSTELTAAAGSGAGNGGAILSGIAAAGAVVVVAGSIAERHRRKESIQLRPAPAQSSTEQVFGAGHATHGDSSTESLNQSALLAAKRTSTKFFMSGRDYSGPPRRSAPPSPTTAVPPVPVMSITTDAISTKIEQDKPDDEAESVEVIPREEHENNGVFASGDAAMIGGAMIAGAAGAAVIAAHHSSSAESSKVTSVTTAEGSSTSTTKGGVTKTTTTEGGVTKTTTTTTTTTTKTISGTRPGPNVIQSGETQEILRSASQEVLDDDVQGHSRLMSNASAGMVVSGGNTSTSSLAFGSSTSSSSISSQNGGAPGGSNSSQTVIKSGKKTTTMTTTMATSSSSSALPAHLLEGMVVVGTMAAGGVLTQTQQQQQQQRVIVQQGAPQVATSSTKTQITLKLSIVRYERSDAGKATPDAKPGTLMFSQVEMIEGAKDIHIAGSAYSHVRDSSKITGQEQGLPSPVVPGPSGAGLNTESEPREQSLRWMKNEFQWKREAGMLQHLAQEKHIVELFTLYTLPPSSEYRFVSVMGPFTRTLESYIRVRKGIIPPATPSDEVLARQGPMTLLELKALTDSVASAVKWCHDHHVVHLNLSPSSIILQEVYSEPDGQGGYRASTYSTYSIRTSSDGLAPKVEQRWKLWNFNHARFIGESADLGMETTAYSSPEVLIPCRRYQKRLARQAIQADVENPNRDAVFETVKKSDGTITRTEIKTSASSSSTSISTSSNGEPIEKLTALPTMDMWSLGQIIYELHTCQPMFTSDEDALRKLGEHKKAMAGLETPAPIQEDEEEDAFDLDQAKTHDKIRSQLQQQISKIDEIQDMGAQEVIRGLLEMQQERRLDHQEIRDLYLDVEDD</sequence>
<dbReference type="OrthoDB" id="2440121at2759"/>
<dbReference type="GO" id="GO:0004674">
    <property type="term" value="F:protein serine/threonine kinase activity"/>
    <property type="evidence" value="ECO:0007669"/>
    <property type="project" value="UniProtKB-KW"/>
</dbReference>
<evidence type="ECO:0000259" key="6">
    <source>
        <dbReference type="PROSITE" id="PS50011"/>
    </source>
</evidence>
<evidence type="ECO:0000313" key="8">
    <source>
        <dbReference type="Proteomes" id="UP000827284"/>
    </source>
</evidence>
<feature type="transmembrane region" description="Helical" evidence="5">
    <location>
        <begin position="881"/>
        <end position="900"/>
    </location>
</feature>
<dbReference type="EMBL" id="BQFW01000009">
    <property type="protein sequence ID" value="GJJ74736.1"/>
    <property type="molecule type" value="Genomic_DNA"/>
</dbReference>
<dbReference type="PANTHER" id="PTHR24055">
    <property type="entry name" value="MITOGEN-ACTIVATED PROTEIN KINASE"/>
    <property type="match status" value="1"/>
</dbReference>
<dbReference type="SUPFAM" id="SSF56112">
    <property type="entry name" value="Protein kinase-like (PK-like)"/>
    <property type="match status" value="1"/>
</dbReference>
<feature type="compositionally biased region" description="Gly residues" evidence="4">
    <location>
        <begin position="590"/>
        <end position="670"/>
    </location>
</feature>
<feature type="transmembrane region" description="Helical" evidence="5">
    <location>
        <begin position="748"/>
        <end position="770"/>
    </location>
</feature>
<keyword evidence="2" id="KW-0547">Nucleotide-binding</keyword>
<name>A0A9P3HDG8_9FUNG</name>
<evidence type="ECO:0000256" key="3">
    <source>
        <dbReference type="ARBA" id="ARBA00022840"/>
    </source>
</evidence>
<evidence type="ECO:0000313" key="7">
    <source>
        <dbReference type="EMBL" id="GJJ74736.1"/>
    </source>
</evidence>
<evidence type="ECO:0000256" key="5">
    <source>
        <dbReference type="SAM" id="Phobius"/>
    </source>
</evidence>
<dbReference type="InterPro" id="IPR000719">
    <property type="entry name" value="Prot_kinase_dom"/>
</dbReference>
<keyword evidence="1" id="KW-0808">Transferase</keyword>
<proteinExistence type="predicted"/>
<accession>A0A9P3HDG8</accession>
<feature type="compositionally biased region" description="Low complexity" evidence="4">
    <location>
        <begin position="1047"/>
        <end position="1101"/>
    </location>
</feature>
<evidence type="ECO:0000256" key="4">
    <source>
        <dbReference type="SAM" id="MobiDB-lite"/>
    </source>
</evidence>
<dbReference type="GO" id="GO:0005524">
    <property type="term" value="F:ATP binding"/>
    <property type="evidence" value="ECO:0007669"/>
    <property type="project" value="UniProtKB-KW"/>
</dbReference>
<feature type="region of interest" description="Disordered" evidence="4">
    <location>
        <begin position="386"/>
        <end position="741"/>
    </location>
</feature>
<dbReference type="InterPro" id="IPR011009">
    <property type="entry name" value="Kinase-like_dom_sf"/>
</dbReference>
<dbReference type="InterPro" id="IPR050117">
    <property type="entry name" value="MAPK"/>
</dbReference>
<feature type="compositionally biased region" description="Low complexity" evidence="4">
    <location>
        <begin position="1154"/>
        <end position="1168"/>
    </location>
</feature>
<feature type="compositionally biased region" description="Pro residues" evidence="4">
    <location>
        <begin position="967"/>
        <end position="980"/>
    </location>
</feature>
<reference evidence="7" key="2">
    <citation type="journal article" date="2022" name="Microbiol. Resour. Announc.">
        <title>Whole-Genome Sequence of Entomortierella parvispora E1425, a Mucoromycotan Fungus Associated with Burkholderiaceae-Related Endosymbiotic Bacteria.</title>
        <authorList>
            <person name="Herlambang A."/>
            <person name="Guo Y."/>
            <person name="Takashima Y."/>
            <person name="Narisawa K."/>
            <person name="Ohta H."/>
            <person name="Nishizawa T."/>
        </authorList>
    </citation>
    <scope>NUCLEOTIDE SEQUENCE</scope>
    <source>
        <strain evidence="7">E1425</strain>
    </source>
</reference>
<dbReference type="SMART" id="SM00220">
    <property type="entry name" value="S_TKc"/>
    <property type="match status" value="1"/>
</dbReference>
<keyword evidence="3" id="KW-0067">ATP-binding</keyword>
<dbReference type="Proteomes" id="UP000827284">
    <property type="component" value="Unassembled WGS sequence"/>
</dbReference>
<keyword evidence="8" id="KW-1185">Reference proteome</keyword>
<protein>
    <recommendedName>
        <fullName evidence="6">Protein kinase domain-containing protein</fullName>
    </recommendedName>
</protein>
<dbReference type="PROSITE" id="PS50011">
    <property type="entry name" value="PROTEIN_KINASE_DOM"/>
    <property type="match status" value="1"/>
</dbReference>
<feature type="compositionally biased region" description="Gly residues" evidence="4">
    <location>
        <begin position="436"/>
        <end position="581"/>
    </location>
</feature>
<keyword evidence="1" id="KW-0418">Kinase</keyword>
<feature type="region of interest" description="Disordered" evidence="4">
    <location>
        <begin position="809"/>
        <end position="859"/>
    </location>
</feature>
<gene>
    <name evidence="7" type="ORF">EMPS_07094</name>
</gene>
<feature type="compositionally biased region" description="Low complexity" evidence="4">
    <location>
        <begin position="1318"/>
        <end position="1332"/>
    </location>
</feature>
<reference evidence="7" key="1">
    <citation type="submission" date="2021-11" db="EMBL/GenBank/DDBJ databases">
        <authorList>
            <person name="Herlambang A."/>
            <person name="Guo Y."/>
            <person name="Takashima Y."/>
            <person name="Nishizawa T."/>
        </authorList>
    </citation>
    <scope>NUCLEOTIDE SEQUENCE</scope>
    <source>
        <strain evidence="7">E1425</strain>
    </source>
</reference>
<feature type="region of interest" description="Disordered" evidence="4">
    <location>
        <begin position="1154"/>
        <end position="1193"/>
    </location>
</feature>
<feature type="compositionally biased region" description="Acidic residues" evidence="4">
    <location>
        <begin position="406"/>
        <end position="424"/>
    </location>
</feature>
<feature type="region of interest" description="Disordered" evidence="4">
    <location>
        <begin position="1311"/>
        <end position="1340"/>
    </location>
</feature>
<keyword evidence="1" id="KW-0723">Serine/threonine-protein kinase</keyword>
<organism evidence="7 8">
    <name type="scientific">Entomortierella parvispora</name>
    <dbReference type="NCBI Taxonomy" id="205924"/>
    <lineage>
        <taxon>Eukaryota</taxon>
        <taxon>Fungi</taxon>
        <taxon>Fungi incertae sedis</taxon>
        <taxon>Mucoromycota</taxon>
        <taxon>Mortierellomycotina</taxon>
        <taxon>Mortierellomycetes</taxon>
        <taxon>Mortierellales</taxon>
        <taxon>Mortierellaceae</taxon>
        <taxon>Entomortierella</taxon>
    </lineage>
</organism>
<feature type="region of interest" description="Disordered" evidence="4">
    <location>
        <begin position="1047"/>
        <end position="1108"/>
    </location>
</feature>
<evidence type="ECO:0000256" key="2">
    <source>
        <dbReference type="ARBA" id="ARBA00022741"/>
    </source>
</evidence>
<keyword evidence="5" id="KW-0472">Membrane</keyword>
<feature type="domain" description="Protein kinase" evidence="6">
    <location>
        <begin position="1211"/>
        <end position="1709"/>
    </location>
</feature>
<dbReference type="Gene3D" id="1.10.510.10">
    <property type="entry name" value="Transferase(Phosphotransferase) domain 1"/>
    <property type="match status" value="1"/>
</dbReference>
<feature type="compositionally biased region" description="Gly residues" evidence="4">
    <location>
        <begin position="841"/>
        <end position="851"/>
    </location>
</feature>
<keyword evidence="5" id="KW-1133">Transmembrane helix</keyword>
<keyword evidence="5" id="KW-0812">Transmembrane</keyword>